<keyword evidence="13" id="KW-1185">Reference proteome</keyword>
<comment type="caution">
    <text evidence="12">The sequence shown here is derived from an EMBL/GenBank/DDBJ whole genome shotgun (WGS) entry which is preliminary data.</text>
</comment>
<dbReference type="InterPro" id="IPR018044">
    <property type="entry name" value="Peptidase_S11"/>
</dbReference>
<evidence type="ECO:0000256" key="2">
    <source>
        <dbReference type="ARBA" id="ARBA00022729"/>
    </source>
</evidence>
<comment type="similarity">
    <text evidence="1 9">Belongs to the peptidase S11 family.</text>
</comment>
<dbReference type="PANTHER" id="PTHR21581">
    <property type="entry name" value="D-ALANYL-D-ALANINE CARBOXYPEPTIDASE"/>
    <property type="match status" value="1"/>
</dbReference>
<keyword evidence="12" id="KW-0121">Carboxypeptidase</keyword>
<feature type="active site" description="Acyl-ester intermediate" evidence="7">
    <location>
        <position position="132"/>
    </location>
</feature>
<evidence type="ECO:0000313" key="13">
    <source>
        <dbReference type="Proteomes" id="UP000318102"/>
    </source>
</evidence>
<keyword evidence="6" id="KW-0961">Cell wall biogenesis/degradation</keyword>
<evidence type="ECO:0000256" key="1">
    <source>
        <dbReference type="ARBA" id="ARBA00007164"/>
    </source>
</evidence>
<dbReference type="GO" id="GO:0006508">
    <property type="term" value="P:proteolysis"/>
    <property type="evidence" value="ECO:0007669"/>
    <property type="project" value="InterPro"/>
</dbReference>
<keyword evidence="3" id="KW-0378">Hydrolase</keyword>
<gene>
    <name evidence="12" type="ORF">FPZ44_19820</name>
</gene>
<dbReference type="SUPFAM" id="SSF56601">
    <property type="entry name" value="beta-lactamase/transpeptidase-like"/>
    <property type="match status" value="1"/>
</dbReference>
<organism evidence="12 13">
    <name type="scientific">Paenibacillus agilis</name>
    <dbReference type="NCBI Taxonomy" id="3020863"/>
    <lineage>
        <taxon>Bacteria</taxon>
        <taxon>Bacillati</taxon>
        <taxon>Bacillota</taxon>
        <taxon>Bacilli</taxon>
        <taxon>Bacillales</taxon>
        <taxon>Paenibacillaceae</taxon>
        <taxon>Paenibacillus</taxon>
    </lineage>
</organism>
<dbReference type="GO" id="GO:0009252">
    <property type="term" value="P:peptidoglycan biosynthetic process"/>
    <property type="evidence" value="ECO:0007669"/>
    <property type="project" value="UniProtKB-KW"/>
</dbReference>
<evidence type="ECO:0000256" key="5">
    <source>
        <dbReference type="ARBA" id="ARBA00022984"/>
    </source>
</evidence>
<dbReference type="GO" id="GO:0071555">
    <property type="term" value="P:cell wall organization"/>
    <property type="evidence" value="ECO:0007669"/>
    <property type="project" value="UniProtKB-KW"/>
</dbReference>
<dbReference type="InterPro" id="IPR001967">
    <property type="entry name" value="Peptidase_S11_N"/>
</dbReference>
<dbReference type="AlphaFoldDB" id="A0A559IKG3"/>
<feature type="binding site" evidence="8">
    <location>
        <position position="314"/>
    </location>
    <ligand>
        <name>substrate</name>
    </ligand>
</feature>
<dbReference type="GO" id="GO:0008360">
    <property type="term" value="P:regulation of cell shape"/>
    <property type="evidence" value="ECO:0007669"/>
    <property type="project" value="UniProtKB-KW"/>
</dbReference>
<evidence type="ECO:0000256" key="10">
    <source>
        <dbReference type="SAM" id="Phobius"/>
    </source>
</evidence>
<feature type="transmembrane region" description="Helical" evidence="10">
    <location>
        <begin position="56"/>
        <end position="74"/>
    </location>
</feature>
<sequence>MIAYINVSVRGEDMMNDSRNGSMNRPMNDSKETAASAVSYTAPSTVSATEYNKRNIFIGTTLIIIGLLWLFTLVSEPIQKAYAAANEFFWVSTNERAIATDQIAAEAAVVLDIQSDEVLFYKNDKMKLPPASTTKMMTAMLALEEIELNQRVVVGPEVNWVKLGESKAGLRPGQLLTWEELIAAMMLPSGNDAARTIAVNIGMKYAEAGATREEAYHTFVAKMNERVQELGMYDTNFANPHGMDEYDHYSTAYDLATLAKEAMKDEWFRYIVKQEEFQLTEAAGNGNAQEIIRNRNQLLQPESEYYYEGAIGIKTGFTDGAGYCLVSAAEQKDREIIVVVLHSTKEQVWTDSHSLLKYGFDIK</sequence>
<proteinExistence type="inferred from homology"/>
<dbReference type="Pfam" id="PF00768">
    <property type="entry name" value="Peptidase_S11"/>
    <property type="match status" value="1"/>
</dbReference>
<keyword evidence="10" id="KW-1133">Transmembrane helix</keyword>
<keyword evidence="4" id="KW-0133">Cell shape</keyword>
<dbReference type="PRINTS" id="PR00725">
    <property type="entry name" value="DADACBPTASE1"/>
</dbReference>
<keyword evidence="2" id="KW-0732">Signal</keyword>
<keyword evidence="12" id="KW-0645">Protease</keyword>
<keyword evidence="10" id="KW-0472">Membrane</keyword>
<evidence type="ECO:0000256" key="3">
    <source>
        <dbReference type="ARBA" id="ARBA00022801"/>
    </source>
</evidence>
<dbReference type="GO" id="GO:0009002">
    <property type="term" value="F:serine-type D-Ala-D-Ala carboxypeptidase activity"/>
    <property type="evidence" value="ECO:0007669"/>
    <property type="project" value="InterPro"/>
</dbReference>
<feature type="domain" description="Peptidase S11 D-alanyl-D-alanine carboxypeptidase A N-terminal" evidence="11">
    <location>
        <begin position="98"/>
        <end position="343"/>
    </location>
</feature>
<evidence type="ECO:0000256" key="7">
    <source>
        <dbReference type="PIRSR" id="PIRSR618044-1"/>
    </source>
</evidence>
<evidence type="ECO:0000259" key="11">
    <source>
        <dbReference type="Pfam" id="PF00768"/>
    </source>
</evidence>
<keyword evidence="10" id="KW-0812">Transmembrane</keyword>
<protein>
    <submittedName>
        <fullName evidence="12">D-alanyl-D-alanine carboxypeptidase</fullName>
    </submittedName>
</protein>
<evidence type="ECO:0000256" key="4">
    <source>
        <dbReference type="ARBA" id="ARBA00022960"/>
    </source>
</evidence>
<dbReference type="PANTHER" id="PTHR21581:SF33">
    <property type="entry name" value="D-ALANYL-D-ALANINE CARBOXYPEPTIDASE DACB"/>
    <property type="match status" value="1"/>
</dbReference>
<name>A0A559IKG3_9BACL</name>
<dbReference type="Proteomes" id="UP000318102">
    <property type="component" value="Unassembled WGS sequence"/>
</dbReference>
<feature type="active site" description="Proton acceptor" evidence="7">
    <location>
        <position position="135"/>
    </location>
</feature>
<keyword evidence="5" id="KW-0573">Peptidoglycan synthesis</keyword>
<evidence type="ECO:0000313" key="12">
    <source>
        <dbReference type="EMBL" id="TVX88156.1"/>
    </source>
</evidence>
<dbReference type="OrthoDB" id="9791132at2"/>
<dbReference type="EMBL" id="VNJK01000003">
    <property type="protein sequence ID" value="TVX88156.1"/>
    <property type="molecule type" value="Genomic_DNA"/>
</dbReference>
<accession>A0A559IKG3</accession>
<evidence type="ECO:0000256" key="6">
    <source>
        <dbReference type="ARBA" id="ARBA00023316"/>
    </source>
</evidence>
<feature type="active site" evidence="7">
    <location>
        <position position="189"/>
    </location>
</feature>
<evidence type="ECO:0000256" key="9">
    <source>
        <dbReference type="RuleBase" id="RU004016"/>
    </source>
</evidence>
<dbReference type="InterPro" id="IPR012338">
    <property type="entry name" value="Beta-lactam/transpept-like"/>
</dbReference>
<reference evidence="12 13" key="1">
    <citation type="submission" date="2019-07" db="EMBL/GenBank/DDBJ databases">
        <authorList>
            <person name="Kim J."/>
        </authorList>
    </citation>
    <scope>NUCLEOTIDE SEQUENCE [LARGE SCALE GENOMIC DNA]</scope>
    <source>
        <strain evidence="12 13">N4</strain>
    </source>
</reference>
<evidence type="ECO:0000256" key="8">
    <source>
        <dbReference type="PIRSR" id="PIRSR618044-2"/>
    </source>
</evidence>
<dbReference type="Gene3D" id="3.40.710.10">
    <property type="entry name" value="DD-peptidase/beta-lactamase superfamily"/>
    <property type="match status" value="1"/>
</dbReference>